<sequence length="184" mass="21105">MRKLMSCKLINHYTDYVYTIKTLKRNLWDNPIEKKREEILDEVCGWMRRNKLKIATDKSKAILLSTARRNVNITFEIGSERIAGCEKVEYLRLIIDCTLSFGKHVMKVTEKDRLGVLQALMPNIGGGGYEAIESTLFSAVQSIVTYAATIWWRAVNVGTYKKMIASVERQTTLRICSAYRTVSK</sequence>
<reference evidence="1 2" key="1">
    <citation type="journal article" date="2023" name="Insect Mol. Biol.">
        <title>Genome sequencing provides insights into the evolution of gene families encoding plant cell wall-degrading enzymes in longhorned beetles.</title>
        <authorList>
            <person name="Shin N.R."/>
            <person name="Okamura Y."/>
            <person name="Kirsch R."/>
            <person name="Pauchet Y."/>
        </authorList>
    </citation>
    <scope>NUCLEOTIDE SEQUENCE [LARGE SCALE GENOMIC DNA]</scope>
    <source>
        <strain evidence="1">EAD_L_NR</strain>
    </source>
</reference>
<dbReference type="Proteomes" id="UP001159042">
    <property type="component" value="Unassembled WGS sequence"/>
</dbReference>
<keyword evidence="2" id="KW-1185">Reference proteome</keyword>
<evidence type="ECO:0000313" key="2">
    <source>
        <dbReference type="Proteomes" id="UP001159042"/>
    </source>
</evidence>
<proteinExistence type="predicted"/>
<dbReference type="AlphaFoldDB" id="A0AAV8W3Q2"/>
<accession>A0AAV8W3Q2</accession>
<evidence type="ECO:0008006" key="3">
    <source>
        <dbReference type="Google" id="ProtNLM"/>
    </source>
</evidence>
<dbReference type="EMBL" id="JANEYG010000011">
    <property type="protein sequence ID" value="KAJ8921293.1"/>
    <property type="molecule type" value="Genomic_DNA"/>
</dbReference>
<gene>
    <name evidence="1" type="ORF">NQ315_013767</name>
</gene>
<evidence type="ECO:0000313" key="1">
    <source>
        <dbReference type="EMBL" id="KAJ8921293.1"/>
    </source>
</evidence>
<organism evidence="1 2">
    <name type="scientific">Exocentrus adspersus</name>
    <dbReference type="NCBI Taxonomy" id="1586481"/>
    <lineage>
        <taxon>Eukaryota</taxon>
        <taxon>Metazoa</taxon>
        <taxon>Ecdysozoa</taxon>
        <taxon>Arthropoda</taxon>
        <taxon>Hexapoda</taxon>
        <taxon>Insecta</taxon>
        <taxon>Pterygota</taxon>
        <taxon>Neoptera</taxon>
        <taxon>Endopterygota</taxon>
        <taxon>Coleoptera</taxon>
        <taxon>Polyphaga</taxon>
        <taxon>Cucujiformia</taxon>
        <taxon>Chrysomeloidea</taxon>
        <taxon>Cerambycidae</taxon>
        <taxon>Lamiinae</taxon>
        <taxon>Acanthocinini</taxon>
        <taxon>Exocentrus</taxon>
    </lineage>
</organism>
<comment type="caution">
    <text evidence="1">The sequence shown here is derived from an EMBL/GenBank/DDBJ whole genome shotgun (WGS) entry which is preliminary data.</text>
</comment>
<protein>
    <recommendedName>
        <fullName evidence="3">Reverse transcriptase domain-containing protein</fullName>
    </recommendedName>
</protein>
<name>A0AAV8W3Q2_9CUCU</name>